<sequence>MVRGWRRKKKKTFRSSDECYKKLLFEDLLSQKPHAGSRETGHGATVPRRHEATAPRSHMHMQATKFLCSCGTRQEEDEERRSKTKQPHINNSGLKTNLTEFSVDPYYLPVIR</sequence>
<name>A0A4Z2JCS1_9TELE</name>
<dbReference type="Proteomes" id="UP000314294">
    <property type="component" value="Unassembled WGS sequence"/>
</dbReference>
<dbReference type="EMBL" id="SRLO01000007">
    <property type="protein sequence ID" value="TNN88009.1"/>
    <property type="molecule type" value="Genomic_DNA"/>
</dbReference>
<organism evidence="2 3">
    <name type="scientific">Liparis tanakae</name>
    <name type="common">Tanaka's snailfish</name>
    <dbReference type="NCBI Taxonomy" id="230148"/>
    <lineage>
        <taxon>Eukaryota</taxon>
        <taxon>Metazoa</taxon>
        <taxon>Chordata</taxon>
        <taxon>Craniata</taxon>
        <taxon>Vertebrata</taxon>
        <taxon>Euteleostomi</taxon>
        <taxon>Actinopterygii</taxon>
        <taxon>Neopterygii</taxon>
        <taxon>Teleostei</taxon>
        <taxon>Neoteleostei</taxon>
        <taxon>Acanthomorphata</taxon>
        <taxon>Eupercaria</taxon>
        <taxon>Perciformes</taxon>
        <taxon>Cottioidei</taxon>
        <taxon>Cottales</taxon>
        <taxon>Liparidae</taxon>
        <taxon>Liparis</taxon>
    </lineage>
</organism>
<feature type="region of interest" description="Disordered" evidence="1">
    <location>
        <begin position="31"/>
        <end position="95"/>
    </location>
</feature>
<gene>
    <name evidence="2" type="ORF">EYF80_001590</name>
</gene>
<proteinExistence type="predicted"/>
<reference evidence="2 3" key="1">
    <citation type="submission" date="2019-03" db="EMBL/GenBank/DDBJ databases">
        <title>First draft genome of Liparis tanakae, snailfish: a comprehensive survey of snailfish specific genes.</title>
        <authorList>
            <person name="Kim W."/>
            <person name="Song I."/>
            <person name="Jeong J.-H."/>
            <person name="Kim D."/>
            <person name="Kim S."/>
            <person name="Ryu S."/>
            <person name="Song J.Y."/>
            <person name="Lee S.K."/>
        </authorList>
    </citation>
    <scope>NUCLEOTIDE SEQUENCE [LARGE SCALE GENOMIC DNA]</scope>
    <source>
        <tissue evidence="2">Muscle</tissue>
    </source>
</reference>
<evidence type="ECO:0000256" key="1">
    <source>
        <dbReference type="SAM" id="MobiDB-lite"/>
    </source>
</evidence>
<evidence type="ECO:0000313" key="2">
    <source>
        <dbReference type="EMBL" id="TNN88009.1"/>
    </source>
</evidence>
<accession>A0A4Z2JCS1</accession>
<evidence type="ECO:0000313" key="3">
    <source>
        <dbReference type="Proteomes" id="UP000314294"/>
    </source>
</evidence>
<keyword evidence="3" id="KW-1185">Reference proteome</keyword>
<comment type="caution">
    <text evidence="2">The sequence shown here is derived from an EMBL/GenBank/DDBJ whole genome shotgun (WGS) entry which is preliminary data.</text>
</comment>
<dbReference type="AlphaFoldDB" id="A0A4Z2JCS1"/>
<protein>
    <submittedName>
        <fullName evidence="2">Uncharacterized protein</fullName>
    </submittedName>
</protein>